<protein>
    <submittedName>
        <fullName evidence="2">Uncharacterized protein</fullName>
    </submittedName>
</protein>
<organism evidence="2 3">
    <name type="scientific">Cylicocyclus nassatus</name>
    <name type="common">Nematode worm</name>
    <dbReference type="NCBI Taxonomy" id="53992"/>
    <lineage>
        <taxon>Eukaryota</taxon>
        <taxon>Metazoa</taxon>
        <taxon>Ecdysozoa</taxon>
        <taxon>Nematoda</taxon>
        <taxon>Chromadorea</taxon>
        <taxon>Rhabditida</taxon>
        <taxon>Rhabditina</taxon>
        <taxon>Rhabditomorpha</taxon>
        <taxon>Strongyloidea</taxon>
        <taxon>Strongylidae</taxon>
        <taxon>Cylicocyclus</taxon>
    </lineage>
</organism>
<dbReference type="SUPFAM" id="SSF81321">
    <property type="entry name" value="Family A G protein-coupled receptor-like"/>
    <property type="match status" value="1"/>
</dbReference>
<sequence>MDPEFRAVLSYRLMFWTGICDVSQLIMFLLAGIMAMLQSAFFHHYINKVIYIVALIIFVVSWAVKLTPYTGYLFKPSTLNWGYDENGIQILSRISYYFSNYTTLFYVGCCITVYSIIAARIVVVRREPLKWTEVVLTLQQFLVASVFFLAFLYWYYVDTGLEPTILTNFIGDLIWITTVGLNPLIYLFVNKRLRKSLRRITRPKQTTTAVGGLNTLNTAG</sequence>
<keyword evidence="1" id="KW-1133">Transmembrane helix</keyword>
<dbReference type="Gene3D" id="1.20.1070.10">
    <property type="entry name" value="Rhodopsin 7-helix transmembrane proteins"/>
    <property type="match status" value="1"/>
</dbReference>
<accession>A0AA36DMW0</accession>
<keyword evidence="1" id="KW-0812">Transmembrane</keyword>
<name>A0AA36DMW0_CYLNA</name>
<feature type="transmembrane region" description="Helical" evidence="1">
    <location>
        <begin position="135"/>
        <end position="157"/>
    </location>
</feature>
<feature type="transmembrane region" description="Helical" evidence="1">
    <location>
        <begin position="13"/>
        <end position="37"/>
    </location>
</feature>
<gene>
    <name evidence="2" type="ORF">CYNAS_LOCUS1346</name>
</gene>
<feature type="transmembrane region" description="Helical" evidence="1">
    <location>
        <begin position="169"/>
        <end position="189"/>
    </location>
</feature>
<evidence type="ECO:0000256" key="1">
    <source>
        <dbReference type="SAM" id="Phobius"/>
    </source>
</evidence>
<keyword evidence="3" id="KW-1185">Reference proteome</keyword>
<evidence type="ECO:0000313" key="3">
    <source>
        <dbReference type="Proteomes" id="UP001176961"/>
    </source>
</evidence>
<evidence type="ECO:0000313" key="2">
    <source>
        <dbReference type="EMBL" id="CAJ0589363.1"/>
    </source>
</evidence>
<feature type="transmembrane region" description="Helical" evidence="1">
    <location>
        <begin position="49"/>
        <end position="67"/>
    </location>
</feature>
<proteinExistence type="predicted"/>
<reference evidence="2" key="1">
    <citation type="submission" date="2023-07" db="EMBL/GenBank/DDBJ databases">
        <authorList>
            <consortium name="CYATHOMIX"/>
        </authorList>
    </citation>
    <scope>NUCLEOTIDE SEQUENCE</scope>
    <source>
        <strain evidence="2">N/A</strain>
    </source>
</reference>
<dbReference type="EMBL" id="CATQJL010000001">
    <property type="protein sequence ID" value="CAJ0589363.1"/>
    <property type="molecule type" value="Genomic_DNA"/>
</dbReference>
<dbReference type="AlphaFoldDB" id="A0AA36DMW0"/>
<comment type="caution">
    <text evidence="2">The sequence shown here is derived from an EMBL/GenBank/DDBJ whole genome shotgun (WGS) entry which is preliminary data.</text>
</comment>
<dbReference type="Proteomes" id="UP001176961">
    <property type="component" value="Unassembled WGS sequence"/>
</dbReference>
<keyword evidence="1" id="KW-0472">Membrane</keyword>
<feature type="transmembrane region" description="Helical" evidence="1">
    <location>
        <begin position="103"/>
        <end position="123"/>
    </location>
</feature>